<keyword evidence="1" id="KW-0507">mRNA processing</keyword>
<dbReference type="PROSITE" id="PS50158">
    <property type="entry name" value="ZF_CCHC"/>
    <property type="match status" value="2"/>
</dbReference>
<evidence type="ECO:0000256" key="1">
    <source>
        <dbReference type="ARBA" id="ARBA00022664"/>
    </source>
</evidence>
<dbReference type="GO" id="GO:0006397">
    <property type="term" value="P:mRNA processing"/>
    <property type="evidence" value="ECO:0007669"/>
    <property type="project" value="UniProtKB-KW"/>
</dbReference>
<dbReference type="GO" id="GO:0005730">
    <property type="term" value="C:nucleolus"/>
    <property type="evidence" value="ECO:0007669"/>
    <property type="project" value="TreeGrafter"/>
</dbReference>
<dbReference type="InterPro" id="IPR042246">
    <property type="entry name" value="ZCCHC9"/>
</dbReference>
<feature type="compositionally biased region" description="Polar residues" evidence="7">
    <location>
        <begin position="83"/>
        <end position="99"/>
    </location>
</feature>
<evidence type="ECO:0000313" key="10">
    <source>
        <dbReference type="Proteomes" id="UP000310689"/>
    </source>
</evidence>
<keyword evidence="5" id="KW-0862">Zinc</keyword>
<dbReference type="InterPro" id="IPR001878">
    <property type="entry name" value="Znf_CCHC"/>
</dbReference>
<evidence type="ECO:0000259" key="8">
    <source>
        <dbReference type="PROSITE" id="PS50158"/>
    </source>
</evidence>
<feature type="compositionally biased region" description="Basic and acidic residues" evidence="7">
    <location>
        <begin position="109"/>
        <end position="120"/>
    </location>
</feature>
<keyword evidence="2" id="KW-0479">Metal-binding</keyword>
<dbReference type="InterPro" id="IPR036875">
    <property type="entry name" value="Znf_CCHC_sf"/>
</dbReference>
<evidence type="ECO:0000313" key="9">
    <source>
        <dbReference type="EMBL" id="TIB40576.1"/>
    </source>
</evidence>
<dbReference type="Proteomes" id="UP000310689">
    <property type="component" value="Unassembled WGS sequence"/>
</dbReference>
<keyword evidence="4 6" id="KW-0863">Zinc-finger</keyword>
<name>A0A4T0JCG0_WALIC</name>
<dbReference type="AlphaFoldDB" id="A0A4T0JCG0"/>
<feature type="domain" description="CCHC-type" evidence="8">
    <location>
        <begin position="198"/>
        <end position="213"/>
    </location>
</feature>
<evidence type="ECO:0000256" key="4">
    <source>
        <dbReference type="ARBA" id="ARBA00022771"/>
    </source>
</evidence>
<feature type="region of interest" description="Disordered" evidence="7">
    <location>
        <begin position="242"/>
        <end position="266"/>
    </location>
</feature>
<dbReference type="SUPFAM" id="SSF57756">
    <property type="entry name" value="Retrovirus zinc finger-like domains"/>
    <property type="match status" value="2"/>
</dbReference>
<evidence type="ECO:0000256" key="5">
    <source>
        <dbReference type="ARBA" id="ARBA00022833"/>
    </source>
</evidence>
<protein>
    <recommendedName>
        <fullName evidence="8">CCHC-type domain-containing protein</fullName>
    </recommendedName>
</protein>
<dbReference type="EMBL" id="SPOI01000014">
    <property type="protein sequence ID" value="TIB40576.1"/>
    <property type="molecule type" value="Genomic_DNA"/>
</dbReference>
<dbReference type="Gene3D" id="4.10.60.10">
    <property type="entry name" value="Zinc finger, CCHC-type"/>
    <property type="match status" value="2"/>
</dbReference>
<accession>A0A4T0JCG0</accession>
<dbReference type="Pfam" id="PF00098">
    <property type="entry name" value="zf-CCHC"/>
    <property type="match status" value="1"/>
</dbReference>
<evidence type="ECO:0000256" key="3">
    <source>
        <dbReference type="ARBA" id="ARBA00022737"/>
    </source>
</evidence>
<dbReference type="PANTHER" id="PTHR46242">
    <property type="entry name" value="ZINC FINGER CCHC DOMAIN-CONTAINING PROTEIN 9 ZCCHC9"/>
    <property type="match status" value="1"/>
</dbReference>
<feature type="compositionally biased region" description="Basic residues" evidence="7">
    <location>
        <begin position="42"/>
        <end position="57"/>
    </location>
</feature>
<comment type="caution">
    <text evidence="9">The sequence shown here is derived from an EMBL/GenBank/DDBJ whole genome shotgun (WGS) entry which is preliminary data.</text>
</comment>
<evidence type="ECO:0000256" key="7">
    <source>
        <dbReference type="SAM" id="MobiDB-lite"/>
    </source>
</evidence>
<sequence>MGRKRNYVDAGFEGALGADTADTASVPENSPETNTETPQQPPKKKRIRKSAKKYKKAAQHEAEGKREDTADNDGDKTGDKSGIPSNSNKFSATGANATTPQPSQPSQPSEKKTAKLEKTAAIKKHKSNKRREDRIAQRQSDTLCYGCRQKGHSVDRCPQNDGKKQSTLCYRCGSTTHSLKLCRKPKPKDGVELPYASCFICNNKGHLAGQCERNQRGVYPRGGECKICKSVEHLAKDCPVRSDQEKEARRPPLIVGTGETGGNADEDDFHVLTARKTDIEMKEKAIKSGKGGLATPKQPNKKVVGF</sequence>
<feature type="domain" description="CCHC-type" evidence="8">
    <location>
        <begin position="144"/>
        <end position="159"/>
    </location>
</feature>
<organism evidence="9 10">
    <name type="scientific">Wallemia ichthyophaga</name>
    <dbReference type="NCBI Taxonomy" id="245174"/>
    <lineage>
        <taxon>Eukaryota</taxon>
        <taxon>Fungi</taxon>
        <taxon>Dikarya</taxon>
        <taxon>Basidiomycota</taxon>
        <taxon>Wallemiomycotina</taxon>
        <taxon>Wallemiomycetes</taxon>
        <taxon>Wallemiales</taxon>
        <taxon>Wallemiaceae</taxon>
        <taxon>Wallemia</taxon>
    </lineage>
</organism>
<dbReference type="GO" id="GO:0008270">
    <property type="term" value="F:zinc ion binding"/>
    <property type="evidence" value="ECO:0007669"/>
    <property type="project" value="UniProtKB-KW"/>
</dbReference>
<evidence type="ECO:0000256" key="6">
    <source>
        <dbReference type="PROSITE-ProRule" id="PRU00047"/>
    </source>
</evidence>
<feature type="region of interest" description="Disordered" evidence="7">
    <location>
        <begin position="287"/>
        <end position="306"/>
    </location>
</feature>
<dbReference type="FunFam" id="4.10.60.10:FF:000091">
    <property type="entry name" value="Zinc finger CCHC-type-containing 9"/>
    <property type="match status" value="1"/>
</dbReference>
<feature type="region of interest" description="Disordered" evidence="7">
    <location>
        <begin position="1"/>
        <end position="136"/>
    </location>
</feature>
<dbReference type="SMART" id="SM00343">
    <property type="entry name" value="ZnF_C2HC"/>
    <property type="match status" value="4"/>
</dbReference>
<feature type="compositionally biased region" description="Polar residues" evidence="7">
    <location>
        <begin position="22"/>
        <end position="37"/>
    </location>
</feature>
<keyword evidence="3" id="KW-0677">Repeat</keyword>
<gene>
    <name evidence="9" type="ORF">E3P86_00607</name>
</gene>
<reference evidence="9 10" key="1">
    <citation type="submission" date="2019-03" db="EMBL/GenBank/DDBJ databases">
        <title>Sequencing 23 genomes of Wallemia ichthyophaga.</title>
        <authorList>
            <person name="Gostincar C."/>
        </authorList>
    </citation>
    <scope>NUCLEOTIDE SEQUENCE [LARGE SCALE GENOMIC DNA]</scope>
    <source>
        <strain evidence="9 10">EXF-6200</strain>
    </source>
</reference>
<feature type="compositionally biased region" description="Basic and acidic residues" evidence="7">
    <location>
        <begin position="58"/>
        <end position="79"/>
    </location>
</feature>
<proteinExistence type="predicted"/>
<dbReference type="GO" id="GO:0003676">
    <property type="term" value="F:nucleic acid binding"/>
    <property type="evidence" value="ECO:0007669"/>
    <property type="project" value="InterPro"/>
</dbReference>
<evidence type="ECO:0000256" key="2">
    <source>
        <dbReference type="ARBA" id="ARBA00022723"/>
    </source>
</evidence>
<dbReference type="PANTHER" id="PTHR46242:SF1">
    <property type="entry name" value="ZINC FINGER CCHC DOMAIN-CONTAINING PROTEIN 9"/>
    <property type="match status" value="1"/>
</dbReference>